<accession>A0AA35M6H3</accession>
<sequence>MAAKCSQIAGTGHVWCVPTVMPKNGERSVVTSRTVPREHAGIVSATTNHACQYPPCEVS</sequence>
<dbReference type="AlphaFoldDB" id="A0AA35M6H3"/>
<gene>
    <name evidence="1" type="ORF">CCHLO57077_00017410</name>
</gene>
<keyword evidence="2" id="KW-1185">Reference proteome</keyword>
<name>A0AA35M6H3_9HYPO</name>
<dbReference type="EMBL" id="CABFNP030001081">
    <property type="protein sequence ID" value="CAI6091119.1"/>
    <property type="molecule type" value="Genomic_DNA"/>
</dbReference>
<organism evidence="1 2">
    <name type="scientific">Clonostachys chloroleuca</name>
    <dbReference type="NCBI Taxonomy" id="1926264"/>
    <lineage>
        <taxon>Eukaryota</taxon>
        <taxon>Fungi</taxon>
        <taxon>Dikarya</taxon>
        <taxon>Ascomycota</taxon>
        <taxon>Pezizomycotina</taxon>
        <taxon>Sordariomycetes</taxon>
        <taxon>Hypocreomycetidae</taxon>
        <taxon>Hypocreales</taxon>
        <taxon>Bionectriaceae</taxon>
        <taxon>Clonostachys</taxon>
    </lineage>
</organism>
<reference evidence="1" key="1">
    <citation type="submission" date="2023-01" db="EMBL/GenBank/DDBJ databases">
        <authorList>
            <person name="Piombo E."/>
        </authorList>
    </citation>
    <scope>NUCLEOTIDE SEQUENCE</scope>
</reference>
<evidence type="ECO:0000313" key="1">
    <source>
        <dbReference type="EMBL" id="CAI6091119.1"/>
    </source>
</evidence>
<evidence type="ECO:0000313" key="2">
    <source>
        <dbReference type="Proteomes" id="UP001160390"/>
    </source>
</evidence>
<comment type="caution">
    <text evidence="1">The sequence shown here is derived from an EMBL/GenBank/DDBJ whole genome shotgun (WGS) entry which is preliminary data.</text>
</comment>
<protein>
    <submittedName>
        <fullName evidence="1">Uncharacterized protein</fullName>
    </submittedName>
</protein>
<dbReference type="Proteomes" id="UP001160390">
    <property type="component" value="Unassembled WGS sequence"/>
</dbReference>
<proteinExistence type="predicted"/>